<dbReference type="Proteomes" id="UP001239994">
    <property type="component" value="Unassembled WGS sequence"/>
</dbReference>
<dbReference type="AlphaFoldDB" id="A0AAD8YQF9"/>
<protein>
    <submittedName>
        <fullName evidence="2">Uncharacterized protein</fullName>
    </submittedName>
</protein>
<feature type="region of interest" description="Disordered" evidence="1">
    <location>
        <begin position="1"/>
        <end position="49"/>
    </location>
</feature>
<accession>A0AAD8YQF9</accession>
<comment type="caution">
    <text evidence="2">The sequence shown here is derived from an EMBL/GenBank/DDBJ whole genome shotgun (WGS) entry which is preliminary data.</text>
</comment>
<dbReference type="EMBL" id="JAROKS010000608">
    <property type="protein sequence ID" value="KAK1784076.1"/>
    <property type="molecule type" value="Genomic_DNA"/>
</dbReference>
<evidence type="ECO:0000313" key="2">
    <source>
        <dbReference type="EMBL" id="KAK1784076.1"/>
    </source>
</evidence>
<feature type="compositionally biased region" description="Basic residues" evidence="1">
    <location>
        <begin position="193"/>
        <end position="206"/>
    </location>
</feature>
<keyword evidence="3" id="KW-1185">Reference proteome</keyword>
<organism evidence="2 3">
    <name type="scientific">Electrophorus voltai</name>
    <dbReference type="NCBI Taxonomy" id="2609070"/>
    <lineage>
        <taxon>Eukaryota</taxon>
        <taxon>Metazoa</taxon>
        <taxon>Chordata</taxon>
        <taxon>Craniata</taxon>
        <taxon>Vertebrata</taxon>
        <taxon>Euteleostomi</taxon>
        <taxon>Actinopterygii</taxon>
        <taxon>Neopterygii</taxon>
        <taxon>Teleostei</taxon>
        <taxon>Ostariophysi</taxon>
        <taxon>Gymnotiformes</taxon>
        <taxon>Gymnotoidei</taxon>
        <taxon>Gymnotidae</taxon>
        <taxon>Electrophorus</taxon>
    </lineage>
</organism>
<name>A0AAD8YQF9_9TELE</name>
<sequence>MLQKHRPTKDAWETQEEDGEESQHPPTARATKSPVFLGTHLTPGVEAGESYRTPVDHWDWYNDFQSSESDSVDPYVPAVRPSLILASLPGATGREEPADRFWGGPVYGLGLDGAEPYGEQPDQEEWYSDMDSAGSYDPYLDDHRGDTDYGETEECSDVCLQSNRGSDCKDEAPMEVEEYPHRDLPSHVTPKAQKARSLQHPRHRPGHATQSLSFPLLPCSHWPMAGCLVLRRRLLVLVSGPQPGRLAHRELHPERVLCHE</sequence>
<reference evidence="2" key="1">
    <citation type="submission" date="2023-03" db="EMBL/GenBank/DDBJ databases">
        <title>Electrophorus voltai genome.</title>
        <authorList>
            <person name="Bian C."/>
        </authorList>
    </citation>
    <scope>NUCLEOTIDE SEQUENCE</scope>
    <source>
        <strain evidence="2">CB-2022</strain>
        <tissue evidence="2">Muscle</tissue>
    </source>
</reference>
<evidence type="ECO:0000313" key="3">
    <source>
        <dbReference type="Proteomes" id="UP001239994"/>
    </source>
</evidence>
<proteinExistence type="predicted"/>
<feature type="region of interest" description="Disordered" evidence="1">
    <location>
        <begin position="179"/>
        <end position="209"/>
    </location>
</feature>
<evidence type="ECO:0000256" key="1">
    <source>
        <dbReference type="SAM" id="MobiDB-lite"/>
    </source>
</evidence>
<gene>
    <name evidence="2" type="ORF">P4O66_004318</name>
</gene>